<evidence type="ECO:0000313" key="3">
    <source>
        <dbReference type="EMBL" id="MBR7619581.1"/>
    </source>
</evidence>
<name>A0A941CZP9_9CAUL</name>
<dbReference type="InterPro" id="IPR036196">
    <property type="entry name" value="Ptyr_pPase_sf"/>
</dbReference>
<sequence>MILSPADVTRRTTVLALLLLARPAAAAQAKPCPPPRVLFVCPAGSVKSAIARETLKHAASRRGLAVVAQSRGVTPEDHASPVLAAHLRADGIDPAAEALRRLETGDSAQADIVIAFDEAAQAPGLERARAWDIPSWNSQYEGARAALAPKIEALLDEVAARSCTGA</sequence>
<reference evidence="3" key="1">
    <citation type="submission" date="2021-04" db="EMBL/GenBank/DDBJ databases">
        <title>Draft genome assembly of strain Phenylobacterium sp. 20VBR1 using MiniION and Illumina platforms.</title>
        <authorList>
            <person name="Thomas F.A."/>
            <person name="Krishnan K.P."/>
            <person name="Sinha R.K."/>
        </authorList>
    </citation>
    <scope>NUCLEOTIDE SEQUENCE</scope>
    <source>
        <strain evidence="3">20VBR1</strain>
    </source>
</reference>
<gene>
    <name evidence="3" type="ORF">JKL49_09295</name>
</gene>
<keyword evidence="4" id="KW-1185">Reference proteome</keyword>
<protein>
    <recommendedName>
        <fullName evidence="2">Phosphotyrosine protein phosphatase I domain-containing protein</fullName>
    </recommendedName>
</protein>
<dbReference type="CDD" id="cd00133">
    <property type="entry name" value="PTS_IIB"/>
    <property type="match status" value="1"/>
</dbReference>
<evidence type="ECO:0000256" key="1">
    <source>
        <dbReference type="SAM" id="SignalP"/>
    </source>
</evidence>
<dbReference type="RefSeq" id="WP_215339927.1">
    <property type="nucleotide sequence ID" value="NZ_JAGSGD010000001.1"/>
</dbReference>
<dbReference type="Gene3D" id="3.40.50.2300">
    <property type="match status" value="1"/>
</dbReference>
<feature type="domain" description="Phosphotyrosine protein phosphatase I" evidence="2">
    <location>
        <begin position="35"/>
        <end position="157"/>
    </location>
</feature>
<keyword evidence="1" id="KW-0732">Signal</keyword>
<dbReference type="SMART" id="SM00226">
    <property type="entry name" value="LMWPc"/>
    <property type="match status" value="1"/>
</dbReference>
<dbReference type="SUPFAM" id="SSF52788">
    <property type="entry name" value="Phosphotyrosine protein phosphatases I"/>
    <property type="match status" value="1"/>
</dbReference>
<dbReference type="Proteomes" id="UP000622580">
    <property type="component" value="Unassembled WGS sequence"/>
</dbReference>
<dbReference type="InterPro" id="IPR023485">
    <property type="entry name" value="Ptyr_pPase"/>
</dbReference>
<proteinExistence type="predicted"/>
<evidence type="ECO:0000313" key="4">
    <source>
        <dbReference type="Proteomes" id="UP000622580"/>
    </source>
</evidence>
<comment type="caution">
    <text evidence="3">The sequence shown here is derived from an EMBL/GenBank/DDBJ whole genome shotgun (WGS) entry which is preliminary data.</text>
</comment>
<organism evidence="3 4">
    <name type="scientific">Phenylobacterium glaciei</name>
    <dbReference type="NCBI Taxonomy" id="2803784"/>
    <lineage>
        <taxon>Bacteria</taxon>
        <taxon>Pseudomonadati</taxon>
        <taxon>Pseudomonadota</taxon>
        <taxon>Alphaproteobacteria</taxon>
        <taxon>Caulobacterales</taxon>
        <taxon>Caulobacteraceae</taxon>
        <taxon>Phenylobacterium</taxon>
    </lineage>
</organism>
<evidence type="ECO:0000259" key="2">
    <source>
        <dbReference type="SMART" id="SM00226"/>
    </source>
</evidence>
<dbReference type="AlphaFoldDB" id="A0A941CZP9"/>
<dbReference type="EMBL" id="JAGSGD010000001">
    <property type="protein sequence ID" value="MBR7619581.1"/>
    <property type="molecule type" value="Genomic_DNA"/>
</dbReference>
<accession>A0A941CZP9</accession>
<feature type="chain" id="PRO_5037336095" description="Phosphotyrosine protein phosphatase I domain-containing protein" evidence="1">
    <location>
        <begin position="27"/>
        <end position="166"/>
    </location>
</feature>
<dbReference type="Pfam" id="PF01451">
    <property type="entry name" value="LMWPc"/>
    <property type="match status" value="1"/>
</dbReference>
<feature type="signal peptide" evidence="1">
    <location>
        <begin position="1"/>
        <end position="26"/>
    </location>
</feature>